<accession>A0AAF0R4D5</accession>
<reference evidence="1" key="1">
    <citation type="submission" date="2023-08" db="EMBL/GenBank/DDBJ databases">
        <title>A de novo genome assembly of Solanum verrucosum Schlechtendal, a Mexican diploid species geographically isolated from the other diploid A-genome species in potato relatives.</title>
        <authorList>
            <person name="Hosaka K."/>
        </authorList>
    </citation>
    <scope>NUCLEOTIDE SEQUENCE</scope>
    <source>
        <tissue evidence="1">Young leaves</tissue>
    </source>
</reference>
<dbReference type="Proteomes" id="UP001234989">
    <property type="component" value="Chromosome 6"/>
</dbReference>
<gene>
    <name evidence="1" type="ORF">MTR67_029487</name>
</gene>
<evidence type="ECO:0000313" key="2">
    <source>
        <dbReference type="Proteomes" id="UP001234989"/>
    </source>
</evidence>
<protein>
    <submittedName>
        <fullName evidence="1">Uncharacterized protein</fullName>
    </submittedName>
</protein>
<evidence type="ECO:0000313" key="1">
    <source>
        <dbReference type="EMBL" id="WMV36102.1"/>
    </source>
</evidence>
<dbReference type="AlphaFoldDB" id="A0AAF0R4D5"/>
<keyword evidence="2" id="KW-1185">Reference proteome</keyword>
<dbReference type="EMBL" id="CP133617">
    <property type="protein sequence ID" value="WMV36102.1"/>
    <property type="molecule type" value="Genomic_DNA"/>
</dbReference>
<proteinExistence type="predicted"/>
<organism evidence="1 2">
    <name type="scientific">Solanum verrucosum</name>
    <dbReference type="NCBI Taxonomy" id="315347"/>
    <lineage>
        <taxon>Eukaryota</taxon>
        <taxon>Viridiplantae</taxon>
        <taxon>Streptophyta</taxon>
        <taxon>Embryophyta</taxon>
        <taxon>Tracheophyta</taxon>
        <taxon>Spermatophyta</taxon>
        <taxon>Magnoliopsida</taxon>
        <taxon>eudicotyledons</taxon>
        <taxon>Gunneridae</taxon>
        <taxon>Pentapetalae</taxon>
        <taxon>asterids</taxon>
        <taxon>lamiids</taxon>
        <taxon>Solanales</taxon>
        <taxon>Solanaceae</taxon>
        <taxon>Solanoideae</taxon>
        <taxon>Solaneae</taxon>
        <taxon>Solanum</taxon>
    </lineage>
</organism>
<name>A0AAF0R4D5_SOLVR</name>
<sequence>MSTSYMKYLEVSYRVNFDSSREHHNITALEGSCIRARVTSVSEVFWAGQHQKSGIVYAARYNTDKMVATGQVASTGMVALGYV</sequence>